<dbReference type="PANTHER" id="PTHR11328">
    <property type="entry name" value="MAJOR FACILITATOR SUPERFAMILY DOMAIN-CONTAINING PROTEIN"/>
    <property type="match status" value="1"/>
</dbReference>
<evidence type="ECO:0000256" key="1">
    <source>
        <dbReference type="ARBA" id="ARBA00008335"/>
    </source>
</evidence>
<dbReference type="SUPFAM" id="SSF103473">
    <property type="entry name" value="MFS general substrate transporter"/>
    <property type="match status" value="1"/>
</dbReference>
<dbReference type="Proteomes" id="UP000694941">
    <property type="component" value="Unplaced"/>
</dbReference>
<dbReference type="Gene3D" id="1.20.1250.20">
    <property type="entry name" value="MFS general substrate transporter like domains"/>
    <property type="match status" value="1"/>
</dbReference>
<accession>A0ABM1B8K7</accession>
<reference evidence="4" key="1">
    <citation type="submission" date="2025-08" db="UniProtKB">
        <authorList>
            <consortium name="RefSeq"/>
        </authorList>
    </citation>
    <scope>IDENTIFICATION</scope>
    <source>
        <tissue evidence="4">Muscle</tissue>
    </source>
</reference>
<keyword evidence="2" id="KW-1133">Transmembrane helix</keyword>
<dbReference type="GeneID" id="106461693"/>
<evidence type="ECO:0000313" key="4">
    <source>
        <dbReference type="RefSeq" id="XP_013776995.1"/>
    </source>
</evidence>
<comment type="similarity">
    <text evidence="1">Belongs to the major facilitator superfamily.</text>
</comment>
<feature type="transmembrane region" description="Helical" evidence="2">
    <location>
        <begin position="255"/>
        <end position="280"/>
    </location>
</feature>
<keyword evidence="2" id="KW-0472">Membrane</keyword>
<evidence type="ECO:0000313" key="3">
    <source>
        <dbReference type="Proteomes" id="UP000694941"/>
    </source>
</evidence>
<proteinExistence type="inferred from homology"/>
<dbReference type="InterPro" id="IPR039672">
    <property type="entry name" value="MFS_2"/>
</dbReference>
<gene>
    <name evidence="4" type="primary">LOC106461693</name>
</gene>
<name>A0ABM1B8K7_LIMPO</name>
<organism evidence="3 4">
    <name type="scientific">Limulus polyphemus</name>
    <name type="common">Atlantic horseshoe crab</name>
    <dbReference type="NCBI Taxonomy" id="6850"/>
    <lineage>
        <taxon>Eukaryota</taxon>
        <taxon>Metazoa</taxon>
        <taxon>Ecdysozoa</taxon>
        <taxon>Arthropoda</taxon>
        <taxon>Chelicerata</taxon>
        <taxon>Merostomata</taxon>
        <taxon>Xiphosura</taxon>
        <taxon>Limulidae</taxon>
        <taxon>Limulus</taxon>
    </lineage>
</organism>
<feature type="transmembrane region" description="Helical" evidence="2">
    <location>
        <begin position="159"/>
        <end position="180"/>
    </location>
</feature>
<feature type="transmembrane region" description="Helical" evidence="2">
    <location>
        <begin position="200"/>
        <end position="223"/>
    </location>
</feature>
<feature type="transmembrane region" description="Helical" evidence="2">
    <location>
        <begin position="29"/>
        <end position="54"/>
    </location>
</feature>
<protein>
    <submittedName>
        <fullName evidence="4">Major facilitator superfamily domain-containing protein 12-like</fullName>
    </submittedName>
</protein>
<feature type="transmembrane region" description="Helical" evidence="2">
    <location>
        <begin position="116"/>
        <end position="138"/>
    </location>
</feature>
<dbReference type="Pfam" id="PF13347">
    <property type="entry name" value="MFS_2"/>
    <property type="match status" value="1"/>
</dbReference>
<dbReference type="PANTHER" id="PTHR11328:SF28">
    <property type="entry name" value="MAJOR FACILITATOR SUPERFAMILY DOMAIN-CONTAINING PROTEIN 12"/>
    <property type="match status" value="1"/>
</dbReference>
<evidence type="ECO:0000256" key="2">
    <source>
        <dbReference type="SAM" id="Phobius"/>
    </source>
</evidence>
<feature type="transmembrane region" description="Helical" evidence="2">
    <location>
        <begin position="87"/>
        <end position="104"/>
    </location>
</feature>
<keyword evidence="2" id="KW-0812">Transmembrane</keyword>
<dbReference type="RefSeq" id="XP_013776995.1">
    <property type="nucleotide sequence ID" value="XM_013921541.2"/>
</dbReference>
<feature type="transmembrane region" description="Helical" evidence="2">
    <location>
        <begin position="292"/>
        <end position="313"/>
    </location>
</feature>
<keyword evidence="3" id="KW-1185">Reference proteome</keyword>
<sequence length="324" mass="36584">MEDIPKLPWSQKLSYGVGHVLNDITASLWFTYLIVYLQFVLCFNTSLAGLLLLVGQVSDALSTILVGYESDTSVEGYIYRKYGRRKTLHLLGTLCVILSFPFIFTKCPGCENASEWAIFVFLAPLVVIFQFGWACTQVSHLALIPTITSNDSERELLNILRYSFDVISDTMAYIAVLVVFETMSNGNIDDLSITRDDSLKFTVISFLLVGVGAGFAVIFHIGVKENQPHHNKPTTKTPRKLGSLKWTYWLKNKHFYQVATLYTVARMFQNFVGVFIPLYLQESLGLTQDFLAKIPLVMNLSGFLASLLLRLMLKFCGKKVSFYN</sequence>
<dbReference type="InterPro" id="IPR036259">
    <property type="entry name" value="MFS_trans_sf"/>
</dbReference>